<name>A0AAV2D2S8_9ROSI</name>
<organism evidence="2 3">
    <name type="scientific">Linum trigynum</name>
    <dbReference type="NCBI Taxonomy" id="586398"/>
    <lineage>
        <taxon>Eukaryota</taxon>
        <taxon>Viridiplantae</taxon>
        <taxon>Streptophyta</taxon>
        <taxon>Embryophyta</taxon>
        <taxon>Tracheophyta</taxon>
        <taxon>Spermatophyta</taxon>
        <taxon>Magnoliopsida</taxon>
        <taxon>eudicotyledons</taxon>
        <taxon>Gunneridae</taxon>
        <taxon>Pentapetalae</taxon>
        <taxon>rosids</taxon>
        <taxon>fabids</taxon>
        <taxon>Malpighiales</taxon>
        <taxon>Linaceae</taxon>
        <taxon>Linum</taxon>
    </lineage>
</organism>
<protein>
    <submittedName>
        <fullName evidence="2">Uncharacterized protein</fullName>
    </submittedName>
</protein>
<reference evidence="2 3" key="1">
    <citation type="submission" date="2024-04" db="EMBL/GenBank/DDBJ databases">
        <authorList>
            <person name="Fracassetti M."/>
        </authorList>
    </citation>
    <scope>NUCLEOTIDE SEQUENCE [LARGE SCALE GENOMIC DNA]</scope>
</reference>
<dbReference type="EMBL" id="OZ034814">
    <property type="protein sequence ID" value="CAL1363662.1"/>
    <property type="molecule type" value="Genomic_DNA"/>
</dbReference>
<dbReference type="AlphaFoldDB" id="A0AAV2D2S8"/>
<gene>
    <name evidence="2" type="ORF">LTRI10_LOCUS10022</name>
</gene>
<dbReference type="Proteomes" id="UP001497516">
    <property type="component" value="Chromosome 10"/>
</dbReference>
<keyword evidence="3" id="KW-1185">Reference proteome</keyword>
<feature type="coiled-coil region" evidence="1">
    <location>
        <begin position="52"/>
        <end position="86"/>
    </location>
</feature>
<proteinExistence type="predicted"/>
<sequence length="92" mass="10595">MRLRINDRFGWSKYGVEPQIGSKWSVWDMSNGSVLYRDRVEDDDDDGSSSSSVGWEKLLEEKEKQVAALEAALEALIRDKRENKIKCDLNMV</sequence>
<accession>A0AAV2D2S8</accession>
<evidence type="ECO:0000313" key="2">
    <source>
        <dbReference type="EMBL" id="CAL1363662.1"/>
    </source>
</evidence>
<evidence type="ECO:0000313" key="3">
    <source>
        <dbReference type="Proteomes" id="UP001497516"/>
    </source>
</evidence>
<evidence type="ECO:0000256" key="1">
    <source>
        <dbReference type="SAM" id="Coils"/>
    </source>
</evidence>
<keyword evidence="1" id="KW-0175">Coiled coil</keyword>